<gene>
    <name evidence="9" type="ORF">AXF15_03140</name>
</gene>
<dbReference type="Pfam" id="PF02321">
    <property type="entry name" value="OEP"/>
    <property type="match status" value="2"/>
</dbReference>
<keyword evidence="8" id="KW-0732">Signal</keyword>
<comment type="subcellular location">
    <subcellularLocation>
        <location evidence="1">Cell outer membrane</location>
    </subcellularLocation>
</comment>
<evidence type="ECO:0000256" key="2">
    <source>
        <dbReference type="ARBA" id="ARBA00007613"/>
    </source>
</evidence>
<dbReference type="Proteomes" id="UP000063964">
    <property type="component" value="Chromosome"/>
</dbReference>
<dbReference type="AlphaFoldDB" id="A0A0X8JNY5"/>
<evidence type="ECO:0000256" key="1">
    <source>
        <dbReference type="ARBA" id="ARBA00004442"/>
    </source>
</evidence>
<evidence type="ECO:0000256" key="5">
    <source>
        <dbReference type="ARBA" id="ARBA00022692"/>
    </source>
</evidence>
<dbReference type="PANTHER" id="PTHR30026:SF22">
    <property type="entry name" value="OUTER MEMBRANE EFFLUX PROTEIN"/>
    <property type="match status" value="1"/>
</dbReference>
<dbReference type="Gene3D" id="1.20.1600.10">
    <property type="entry name" value="Outer membrane efflux proteins (OEP)"/>
    <property type="match status" value="1"/>
</dbReference>
<proteinExistence type="inferred from homology"/>
<keyword evidence="5" id="KW-0812">Transmembrane</keyword>
<dbReference type="RefSeq" id="WP_066603210.1">
    <property type="nucleotide sequence ID" value="NZ_CP014230.1"/>
</dbReference>
<organism evidence="9 10">
    <name type="scientific">Desulfomicrobium orale DSM 12838</name>
    <dbReference type="NCBI Taxonomy" id="888061"/>
    <lineage>
        <taxon>Bacteria</taxon>
        <taxon>Pseudomonadati</taxon>
        <taxon>Thermodesulfobacteriota</taxon>
        <taxon>Desulfovibrionia</taxon>
        <taxon>Desulfovibrionales</taxon>
        <taxon>Desulfomicrobiaceae</taxon>
        <taxon>Desulfomicrobium</taxon>
    </lineage>
</organism>
<reference evidence="10" key="1">
    <citation type="submission" date="2016-02" db="EMBL/GenBank/DDBJ databases">
        <authorList>
            <person name="Holder M.E."/>
            <person name="Ajami N.J."/>
            <person name="Petrosino J.F."/>
        </authorList>
    </citation>
    <scope>NUCLEOTIDE SEQUENCE [LARGE SCALE GENOMIC DNA]</scope>
    <source>
        <strain evidence="10">DSM 12838</strain>
    </source>
</reference>
<keyword evidence="6" id="KW-0472">Membrane</keyword>
<evidence type="ECO:0000313" key="10">
    <source>
        <dbReference type="Proteomes" id="UP000063964"/>
    </source>
</evidence>
<name>A0A0X8JNY5_9BACT</name>
<dbReference type="SUPFAM" id="SSF56954">
    <property type="entry name" value="Outer membrane efflux proteins (OEP)"/>
    <property type="match status" value="1"/>
</dbReference>
<dbReference type="GO" id="GO:0009279">
    <property type="term" value="C:cell outer membrane"/>
    <property type="evidence" value="ECO:0007669"/>
    <property type="project" value="UniProtKB-SubCell"/>
</dbReference>
<feature type="signal peptide" evidence="8">
    <location>
        <begin position="1"/>
        <end position="21"/>
    </location>
</feature>
<evidence type="ECO:0000256" key="4">
    <source>
        <dbReference type="ARBA" id="ARBA00022452"/>
    </source>
</evidence>
<dbReference type="PANTHER" id="PTHR30026">
    <property type="entry name" value="OUTER MEMBRANE PROTEIN TOLC"/>
    <property type="match status" value="1"/>
</dbReference>
<accession>A0A0X8JNY5</accession>
<dbReference type="KEGG" id="doa:AXF15_03140"/>
<evidence type="ECO:0000256" key="6">
    <source>
        <dbReference type="ARBA" id="ARBA00023136"/>
    </source>
</evidence>
<feature type="chain" id="PRO_5007067576" description="Channel protein TolC" evidence="8">
    <location>
        <begin position="22"/>
        <end position="443"/>
    </location>
</feature>
<keyword evidence="7" id="KW-0998">Cell outer membrane</keyword>
<dbReference type="InterPro" id="IPR003423">
    <property type="entry name" value="OMP_efflux"/>
</dbReference>
<keyword evidence="10" id="KW-1185">Reference proteome</keyword>
<protein>
    <recommendedName>
        <fullName evidence="11">Channel protein TolC</fullName>
    </recommendedName>
</protein>
<keyword evidence="3" id="KW-0813">Transport</keyword>
<dbReference type="GO" id="GO:1990281">
    <property type="term" value="C:efflux pump complex"/>
    <property type="evidence" value="ECO:0007669"/>
    <property type="project" value="TreeGrafter"/>
</dbReference>
<sequence length="443" mass="48983">MLKKIGTALVLAYLLPGAALAEDQITIHKTVVDTLRYAPRLEMIKHNREAVEHDLRKSRGLWYPRIDVRGGIGTDAHSSRLTRAEDRDNDWDRRTEASAVLTQRLYDGGDGFGQVRLDKTRLASLDHRVLDNAESLALDAIIANLEVYRQRELLALAEENAQAHKSILSSLQEREKGGAGSAADVKQTQARLAMAQASLSKAHASLQAALSDYQRLTGVFPGKIALEPYPGGVLPNTLEEMTAQAASGNPKLGAAAEDINSESERVSIAKSNYHPYVYAELSSSYQDGVEDQDRWKMTNAAMLRLNWNLFNGGSDMAAVKAARARMRQAQSDREDLVLAVTDETRATWALYHSALNEVQEYTSAVEFNRSTRGIYLEQFGVAQRSLLDVLDSENEVFQSASQLVTARVNEHIAAYKLMALSGKLISSLRIDPDLYQKGPEVRD</sequence>
<evidence type="ECO:0000256" key="8">
    <source>
        <dbReference type="SAM" id="SignalP"/>
    </source>
</evidence>
<evidence type="ECO:0000256" key="3">
    <source>
        <dbReference type="ARBA" id="ARBA00022448"/>
    </source>
</evidence>
<dbReference type="EMBL" id="CP014230">
    <property type="protein sequence ID" value="AMD92201.1"/>
    <property type="molecule type" value="Genomic_DNA"/>
</dbReference>
<dbReference type="GO" id="GO:0015562">
    <property type="term" value="F:efflux transmembrane transporter activity"/>
    <property type="evidence" value="ECO:0007669"/>
    <property type="project" value="InterPro"/>
</dbReference>
<evidence type="ECO:0000313" key="9">
    <source>
        <dbReference type="EMBL" id="AMD92201.1"/>
    </source>
</evidence>
<comment type="similarity">
    <text evidence="2">Belongs to the outer membrane factor (OMF) (TC 1.B.17) family.</text>
</comment>
<evidence type="ECO:0000256" key="7">
    <source>
        <dbReference type="ARBA" id="ARBA00023237"/>
    </source>
</evidence>
<keyword evidence="4" id="KW-1134">Transmembrane beta strand</keyword>
<evidence type="ECO:0008006" key="11">
    <source>
        <dbReference type="Google" id="ProtNLM"/>
    </source>
</evidence>
<dbReference type="InterPro" id="IPR010130">
    <property type="entry name" value="T1SS_OMP_TolC"/>
</dbReference>
<dbReference type="GO" id="GO:0015288">
    <property type="term" value="F:porin activity"/>
    <property type="evidence" value="ECO:0007669"/>
    <property type="project" value="TreeGrafter"/>
</dbReference>
<dbReference type="NCBIfam" id="TIGR01844">
    <property type="entry name" value="type_I_sec_TolC"/>
    <property type="match status" value="1"/>
</dbReference>
<dbReference type="STRING" id="888061.AXF15_03140"/>
<dbReference type="InterPro" id="IPR051906">
    <property type="entry name" value="TolC-like"/>
</dbReference>
<dbReference type="OrthoDB" id="9814637at2"/>